<evidence type="ECO:0000256" key="3">
    <source>
        <dbReference type="ARBA" id="ARBA00022723"/>
    </source>
</evidence>
<dbReference type="EMBL" id="NEVQ01000003">
    <property type="protein sequence ID" value="OZI64778.1"/>
    <property type="molecule type" value="Genomic_DNA"/>
</dbReference>
<dbReference type="Gene3D" id="3.60.15.10">
    <property type="entry name" value="Ribonuclease Z/Hydroxyacylglutathione hydrolase-like"/>
    <property type="match status" value="1"/>
</dbReference>
<proteinExistence type="inferred from homology"/>
<evidence type="ECO:0000313" key="8">
    <source>
        <dbReference type="Proteomes" id="UP000216885"/>
    </source>
</evidence>
<accession>A0A261US96</accession>
<dbReference type="SMART" id="SM00849">
    <property type="entry name" value="Lactamase_B"/>
    <property type="match status" value="1"/>
</dbReference>
<dbReference type="PANTHER" id="PTHR42978">
    <property type="entry name" value="QUORUM-QUENCHING LACTONASE YTNP-RELATED-RELATED"/>
    <property type="match status" value="1"/>
</dbReference>
<keyword evidence="3" id="KW-0479">Metal-binding</keyword>
<protein>
    <submittedName>
        <fullName evidence="7">MBL fold hydrolase</fullName>
    </submittedName>
</protein>
<comment type="similarity">
    <text evidence="2">Belongs to the metallo-beta-lactamase superfamily.</text>
</comment>
<evidence type="ECO:0000256" key="2">
    <source>
        <dbReference type="ARBA" id="ARBA00007749"/>
    </source>
</evidence>
<keyword evidence="8" id="KW-1185">Reference proteome</keyword>
<dbReference type="SUPFAM" id="SSF56281">
    <property type="entry name" value="Metallo-hydrolase/oxidoreductase"/>
    <property type="match status" value="1"/>
</dbReference>
<organism evidence="7 8">
    <name type="scientific">Bordetella genomosp. 4</name>
    <dbReference type="NCBI Taxonomy" id="463044"/>
    <lineage>
        <taxon>Bacteria</taxon>
        <taxon>Pseudomonadati</taxon>
        <taxon>Pseudomonadota</taxon>
        <taxon>Betaproteobacteria</taxon>
        <taxon>Burkholderiales</taxon>
        <taxon>Alcaligenaceae</taxon>
        <taxon>Bordetella</taxon>
    </lineage>
</organism>
<evidence type="ECO:0000256" key="4">
    <source>
        <dbReference type="ARBA" id="ARBA00022801"/>
    </source>
</evidence>
<feature type="domain" description="Metallo-beta-lactamase" evidence="6">
    <location>
        <begin position="23"/>
        <end position="208"/>
    </location>
</feature>
<reference evidence="7 8" key="1">
    <citation type="submission" date="2017-05" db="EMBL/GenBank/DDBJ databases">
        <title>Complete and WGS of Bordetella genogroups.</title>
        <authorList>
            <person name="Spilker T."/>
            <person name="LiPuma J."/>
        </authorList>
    </citation>
    <scope>NUCLEOTIDE SEQUENCE [LARGE SCALE GENOMIC DNA]</scope>
    <source>
        <strain evidence="7 8">AU9919</strain>
    </source>
</reference>
<dbReference type="AlphaFoldDB" id="A0A261US96"/>
<comment type="cofactor">
    <cofactor evidence="1">
        <name>Zn(2+)</name>
        <dbReference type="ChEBI" id="CHEBI:29105"/>
    </cofactor>
</comment>
<evidence type="ECO:0000256" key="5">
    <source>
        <dbReference type="ARBA" id="ARBA00022833"/>
    </source>
</evidence>
<dbReference type="PANTHER" id="PTHR42978:SF7">
    <property type="entry name" value="METALLO-HYDROLASE RV2300C-RELATED"/>
    <property type="match status" value="1"/>
</dbReference>
<evidence type="ECO:0000256" key="1">
    <source>
        <dbReference type="ARBA" id="ARBA00001947"/>
    </source>
</evidence>
<dbReference type="GO" id="GO:0046872">
    <property type="term" value="F:metal ion binding"/>
    <property type="evidence" value="ECO:0007669"/>
    <property type="project" value="UniProtKB-KW"/>
</dbReference>
<dbReference type="GO" id="GO:0016787">
    <property type="term" value="F:hydrolase activity"/>
    <property type="evidence" value="ECO:0007669"/>
    <property type="project" value="UniProtKB-KW"/>
</dbReference>
<keyword evidence="5" id="KW-0862">Zinc</keyword>
<name>A0A261US96_9BORD</name>
<dbReference type="Proteomes" id="UP000216885">
    <property type="component" value="Unassembled WGS sequence"/>
</dbReference>
<dbReference type="Pfam" id="PF00753">
    <property type="entry name" value="Lactamase_B"/>
    <property type="match status" value="1"/>
</dbReference>
<dbReference type="InterPro" id="IPR051013">
    <property type="entry name" value="MBL_superfamily_lactonases"/>
</dbReference>
<dbReference type="InterPro" id="IPR001279">
    <property type="entry name" value="Metallo-B-lactamas"/>
</dbReference>
<dbReference type="RefSeq" id="WP_094837221.1">
    <property type="nucleotide sequence ID" value="NZ_NEVQ01000003.1"/>
</dbReference>
<evidence type="ECO:0000259" key="6">
    <source>
        <dbReference type="SMART" id="SM00849"/>
    </source>
</evidence>
<gene>
    <name evidence="7" type="ORF">CAL20_03790</name>
</gene>
<dbReference type="InterPro" id="IPR036866">
    <property type="entry name" value="RibonucZ/Hydroxyglut_hydro"/>
</dbReference>
<sequence>MYQIDILVQGYPGRAVCHGGLGWSTSTLLRAADRKILVDVGAFGVRHLLNKQLHACGVDASEITDVVLTHAHYDHAVNFTLFPNATVWIGERELDWASKQPPGFNPLPELYVRELTQLARVKRLHHNETFIPGITAIAAPGHTPGHLLFYVEDERQPVLFTGDAAKNRAELISGLVVDTGDVAASQASVEQIWTLWRRRPNTLLVPGHDVGMVLNDQGMPEYVSERHAAINAWFGDDLEPMQIDLCCQPRLQRFSV</sequence>
<comment type="caution">
    <text evidence="7">The sequence shown here is derived from an EMBL/GenBank/DDBJ whole genome shotgun (WGS) entry which is preliminary data.</text>
</comment>
<keyword evidence="4 7" id="KW-0378">Hydrolase</keyword>
<evidence type="ECO:0000313" key="7">
    <source>
        <dbReference type="EMBL" id="OZI64778.1"/>
    </source>
</evidence>